<feature type="domain" description="DUF676" evidence="1">
    <location>
        <begin position="218"/>
        <end position="245"/>
    </location>
</feature>
<dbReference type="InterPro" id="IPR029058">
    <property type="entry name" value="AB_hydrolase_fold"/>
</dbReference>
<organism evidence="2 3">
    <name type="scientific">Zavarzinia compransoris</name>
    <dbReference type="NCBI Taxonomy" id="1264899"/>
    <lineage>
        <taxon>Bacteria</taxon>
        <taxon>Pseudomonadati</taxon>
        <taxon>Pseudomonadota</taxon>
        <taxon>Alphaproteobacteria</taxon>
        <taxon>Rhodospirillales</taxon>
        <taxon>Zavarziniaceae</taxon>
        <taxon>Zavarzinia</taxon>
    </lineage>
</organism>
<proteinExistence type="predicted"/>
<evidence type="ECO:0000259" key="1">
    <source>
        <dbReference type="Pfam" id="PF05057"/>
    </source>
</evidence>
<keyword evidence="3" id="KW-1185">Reference proteome</keyword>
<dbReference type="AlphaFoldDB" id="A0A317E1D9"/>
<dbReference type="EMBL" id="QGLF01000003">
    <property type="protein sequence ID" value="PWR20461.1"/>
    <property type="molecule type" value="Genomic_DNA"/>
</dbReference>
<dbReference type="Gene3D" id="3.40.50.1820">
    <property type="entry name" value="alpha/beta hydrolase"/>
    <property type="match status" value="1"/>
</dbReference>
<dbReference type="InterPro" id="IPR007751">
    <property type="entry name" value="DUF676_lipase-like"/>
</dbReference>
<name>A0A317E1D9_9PROT</name>
<comment type="caution">
    <text evidence="2">The sequence shown here is derived from an EMBL/GenBank/DDBJ whole genome shotgun (WGS) entry which is preliminary data.</text>
</comment>
<evidence type="ECO:0000313" key="2">
    <source>
        <dbReference type="EMBL" id="PWR20461.1"/>
    </source>
</evidence>
<dbReference type="SUPFAM" id="SSF53474">
    <property type="entry name" value="alpha/beta-Hydrolases"/>
    <property type="match status" value="1"/>
</dbReference>
<sequence length="409" mass="43459">MSVFSRWRRDVEGGLRLGLDGVDRLIALTEETHVGIAEAMQPFWLRGWLPPAAFARPVYRAARLANGAVARGLGGSLALLPAPAPAAGEPGSRDAPGREIWLAALNGVIGDHLEASDNPLALAMAPRYKGRLLLPEDPHLAARLGGATDHLLLLVHGLCMADVFWHRDGHHHGRYLAGAAGVTPVGIAYNTGRHIAANGRDLAALTGRLAAHWPGPLRRISLIGYSMGGLVVRAALDQARRERMPWLAQAAHAVYLGAPHHGAPLERGGHQLQALADLNPFLAPLGRLARVRSAGITDLRHGSIAEEDRAASPDRFGREAGIVRKPVPLDPAFRHHAVAATLGVTPGDAADRLLGDGLVPVDSAFGRHPDPAYDLGIGARDRLLVTRSGHLDLLASRPVAQQLAKWIAS</sequence>
<reference evidence="3" key="1">
    <citation type="submission" date="2018-05" db="EMBL/GenBank/DDBJ databases">
        <title>Zavarzinia sp. HR-AS.</title>
        <authorList>
            <person name="Lee Y."/>
            <person name="Jeon C.O."/>
        </authorList>
    </citation>
    <scope>NUCLEOTIDE SEQUENCE [LARGE SCALE GENOMIC DNA]</scope>
    <source>
        <strain evidence="3">DSM 1231</strain>
    </source>
</reference>
<dbReference type="Pfam" id="PF05057">
    <property type="entry name" value="DUF676"/>
    <property type="match status" value="1"/>
</dbReference>
<dbReference type="Proteomes" id="UP000246077">
    <property type="component" value="Unassembled WGS sequence"/>
</dbReference>
<accession>A0A317E1D9</accession>
<evidence type="ECO:0000313" key="3">
    <source>
        <dbReference type="Proteomes" id="UP000246077"/>
    </source>
</evidence>
<dbReference type="RefSeq" id="WP_109921105.1">
    <property type="nucleotide sequence ID" value="NZ_QGLF01000003.1"/>
</dbReference>
<protein>
    <submittedName>
        <fullName evidence="2">Permease</fullName>
    </submittedName>
</protein>
<gene>
    <name evidence="2" type="ORF">DKG75_10655</name>
</gene>
<dbReference type="OrthoDB" id="275181at2"/>